<dbReference type="Pfam" id="PF13505">
    <property type="entry name" value="OMP_b-brl"/>
    <property type="match status" value="1"/>
</dbReference>
<evidence type="ECO:0000256" key="1">
    <source>
        <dbReference type="ARBA" id="ARBA00022729"/>
    </source>
</evidence>
<dbReference type="EMBL" id="CP008743">
    <property type="protein sequence ID" value="ARN84747.1"/>
    <property type="molecule type" value="Genomic_DNA"/>
</dbReference>
<dbReference type="SUPFAM" id="SSF56925">
    <property type="entry name" value="OMPA-like"/>
    <property type="match status" value="1"/>
</dbReference>
<dbReference type="InterPro" id="IPR027385">
    <property type="entry name" value="Beta-barrel_OMP"/>
</dbReference>
<keyword evidence="1 2" id="KW-0732">Signal</keyword>
<proteinExistence type="predicted"/>
<dbReference type="InterPro" id="IPR011250">
    <property type="entry name" value="OMP/PagP_B-barrel"/>
</dbReference>
<dbReference type="Gene3D" id="2.40.160.20">
    <property type="match status" value="1"/>
</dbReference>
<dbReference type="Proteomes" id="UP000237351">
    <property type="component" value="Chromosome"/>
</dbReference>
<sequence length="258" mass="27940">MKNEQRGNLGMKLKYALGLFCAAGALLGSDVAQAVEPGKWYVRAGAGYVFPDNTTLSASGTTPGIRFNRVKLKGGFHGELALGRHLMGSINRTIVVRSELMFGYQYRKLSDGFVTENNAAGAQVAQKVGVESKVQSFIGMANLYFDLIEWYRFVPYVGFGAGISGNKVNGINFTNATVNNALQNFNISGRTETKLAWQLTAGTGYRFTQNLTGDLYWRYMNLGKIKTSNVTTPAGLGVGTLAGNLNSHSVMAGLRYAF</sequence>
<evidence type="ECO:0000259" key="3">
    <source>
        <dbReference type="Pfam" id="PF13505"/>
    </source>
</evidence>
<evidence type="ECO:0000313" key="5">
    <source>
        <dbReference type="Proteomes" id="UP000237351"/>
    </source>
</evidence>
<name>A0A1W6N4C8_9PROT</name>
<protein>
    <recommendedName>
        <fullName evidence="3">Outer membrane protein beta-barrel domain-containing protein</fullName>
    </recommendedName>
</protein>
<organism evidence="4 5">
    <name type="scientific">Candidatus Nucleicultrix amoebiphila FS5</name>
    <dbReference type="NCBI Taxonomy" id="1414854"/>
    <lineage>
        <taxon>Bacteria</taxon>
        <taxon>Pseudomonadati</taxon>
        <taxon>Pseudomonadota</taxon>
        <taxon>Alphaproteobacteria</taxon>
        <taxon>Holosporales</taxon>
        <taxon>Candidatus Nucleicultricaceae</taxon>
        <taxon>Candidatus Nucleicultrix</taxon>
    </lineage>
</organism>
<dbReference type="AlphaFoldDB" id="A0A1W6N4C8"/>
<dbReference type="OrthoDB" id="5643626at2"/>
<dbReference type="KEGG" id="naf:GQ61_04925"/>
<keyword evidence="5" id="KW-1185">Reference proteome</keyword>
<evidence type="ECO:0000313" key="4">
    <source>
        <dbReference type="EMBL" id="ARN84747.1"/>
    </source>
</evidence>
<feature type="signal peptide" evidence="2">
    <location>
        <begin position="1"/>
        <end position="34"/>
    </location>
</feature>
<accession>A0A1W6N4C8</accession>
<feature type="domain" description="Outer membrane protein beta-barrel" evidence="3">
    <location>
        <begin position="21"/>
        <end position="241"/>
    </location>
</feature>
<gene>
    <name evidence="4" type="ORF">GQ61_04925</name>
</gene>
<feature type="chain" id="PRO_5012958568" description="Outer membrane protein beta-barrel domain-containing protein" evidence="2">
    <location>
        <begin position="35"/>
        <end position="258"/>
    </location>
</feature>
<dbReference type="STRING" id="1414854.GQ61_04925"/>
<evidence type="ECO:0000256" key="2">
    <source>
        <dbReference type="SAM" id="SignalP"/>
    </source>
</evidence>
<reference evidence="4 5" key="1">
    <citation type="submission" date="2014-06" db="EMBL/GenBank/DDBJ databases">
        <title>The genome of the endonuclear symbiont Nucleicultrix amoebiphila.</title>
        <authorList>
            <person name="Schulz F."/>
            <person name="Horn M."/>
        </authorList>
    </citation>
    <scope>NUCLEOTIDE SEQUENCE [LARGE SCALE GENOMIC DNA]</scope>
    <source>
        <strain evidence="4 5">FS5</strain>
    </source>
</reference>